<dbReference type="Pfam" id="PF13356">
    <property type="entry name" value="Arm-DNA-bind_3"/>
    <property type="match status" value="1"/>
</dbReference>
<accession>A0A077PF98</accession>
<dbReference type="PANTHER" id="PTHR30629:SF2">
    <property type="entry name" value="PROPHAGE INTEGRASE INTS-RELATED"/>
    <property type="match status" value="1"/>
</dbReference>
<dbReference type="InterPro" id="IPR038488">
    <property type="entry name" value="Integrase_DNA-bd_sf"/>
</dbReference>
<feature type="domain" description="Integrase DNA-binding" evidence="3">
    <location>
        <begin position="3"/>
        <end position="68"/>
    </location>
</feature>
<proteinExistence type="inferred from homology"/>
<evidence type="ECO:0000256" key="2">
    <source>
        <dbReference type="ARBA" id="ARBA00022908"/>
    </source>
</evidence>
<dbReference type="EMBL" id="CBSY010000018">
    <property type="protein sequence ID" value="CDH18329.1"/>
    <property type="molecule type" value="Genomic_DNA"/>
</dbReference>
<dbReference type="HOGENOM" id="CLU_027562_45_8_6"/>
<organism evidence="4 5">
    <name type="scientific">Xenorhabdus bovienii str. kraussei Quebec</name>
    <dbReference type="NCBI Taxonomy" id="1398203"/>
    <lineage>
        <taxon>Bacteria</taxon>
        <taxon>Pseudomonadati</taxon>
        <taxon>Pseudomonadota</taxon>
        <taxon>Gammaproteobacteria</taxon>
        <taxon>Enterobacterales</taxon>
        <taxon>Morganellaceae</taxon>
        <taxon>Xenorhabdus</taxon>
    </lineage>
</organism>
<comment type="similarity">
    <text evidence="1">Belongs to the 'phage' integrase family.</text>
</comment>
<dbReference type="Gene3D" id="3.30.160.390">
    <property type="entry name" value="Integrase, DNA-binding domain"/>
    <property type="match status" value="1"/>
</dbReference>
<dbReference type="PANTHER" id="PTHR30629">
    <property type="entry name" value="PROPHAGE INTEGRASE"/>
    <property type="match status" value="1"/>
</dbReference>
<keyword evidence="2" id="KW-0229">DNA integration</keyword>
<reference evidence="4" key="1">
    <citation type="submission" date="2013-07" db="EMBL/GenBank/DDBJ databases">
        <title>Sub-species coevolution in mutualistic symbiosis.</title>
        <authorList>
            <person name="Murfin K."/>
            <person name="Klassen J."/>
            <person name="Lee M."/>
            <person name="Forst S."/>
            <person name="Stock P."/>
            <person name="Goodrich-Blair H."/>
        </authorList>
    </citation>
    <scope>NUCLEOTIDE SEQUENCE [LARGE SCALE GENOMIC DNA]</scope>
    <source>
        <strain evidence="4">Kraussei Quebec</strain>
    </source>
</reference>
<sequence>MKLTDLAIKRAKPKEKTYTLADGNGLSLLIDTNGSKGWRYRYQFAGKTKMISLGIYPVVTLNEARTQGASIL</sequence>
<evidence type="ECO:0000313" key="4">
    <source>
        <dbReference type="EMBL" id="CDH18329.1"/>
    </source>
</evidence>
<dbReference type="InterPro" id="IPR050808">
    <property type="entry name" value="Phage_Integrase"/>
</dbReference>
<protein>
    <recommendedName>
        <fullName evidence="3">Integrase DNA-binding domain-containing protein</fullName>
    </recommendedName>
</protein>
<dbReference type="GO" id="GO:0015074">
    <property type="term" value="P:DNA integration"/>
    <property type="evidence" value="ECO:0007669"/>
    <property type="project" value="UniProtKB-KW"/>
</dbReference>
<dbReference type="InterPro" id="IPR025166">
    <property type="entry name" value="Integrase_DNA_bind_dom"/>
</dbReference>
<evidence type="ECO:0000256" key="1">
    <source>
        <dbReference type="ARBA" id="ARBA00008857"/>
    </source>
</evidence>
<name>A0A077PF98_XENBV</name>
<evidence type="ECO:0000259" key="3">
    <source>
        <dbReference type="Pfam" id="PF13356"/>
    </source>
</evidence>
<gene>
    <name evidence="4" type="ORF">XBKQ1_1140001</name>
</gene>
<dbReference type="AlphaFoldDB" id="A0A077PF98"/>
<keyword evidence="5" id="KW-1185">Reference proteome</keyword>
<evidence type="ECO:0000313" key="5">
    <source>
        <dbReference type="Proteomes" id="UP000028500"/>
    </source>
</evidence>
<comment type="caution">
    <text evidence="4">The sequence shown here is derived from an EMBL/GenBank/DDBJ whole genome shotgun (WGS) entry which is preliminary data.</text>
</comment>
<dbReference type="Proteomes" id="UP000028500">
    <property type="component" value="Unassembled WGS sequence"/>
</dbReference>